<sequence length="130" mass="15395">MEESYSIRQLCIISGYSKSKIHRIKDYWLDLEPEEVIVLSRCKYLIYDGTYFHKKGCLISLMNANNQELISNIYTKKEGYKNVYAWFSDLNEKGLNPLYITMDGEKSVIRAIKEVWPQASIQRCLYHIQR</sequence>
<feature type="non-terminal residue" evidence="2">
    <location>
        <position position="130"/>
    </location>
</feature>
<organism evidence="2">
    <name type="scientific">marine sediment metagenome</name>
    <dbReference type="NCBI Taxonomy" id="412755"/>
    <lineage>
        <taxon>unclassified sequences</taxon>
        <taxon>metagenomes</taxon>
        <taxon>ecological metagenomes</taxon>
    </lineage>
</organism>
<dbReference type="AlphaFoldDB" id="X1SPC8"/>
<dbReference type="Pfam" id="PF10551">
    <property type="entry name" value="MULE"/>
    <property type="match status" value="1"/>
</dbReference>
<proteinExistence type="predicted"/>
<dbReference type="EMBL" id="BARW01020720">
    <property type="protein sequence ID" value="GAI94927.1"/>
    <property type="molecule type" value="Genomic_DNA"/>
</dbReference>
<name>X1SPC8_9ZZZZ</name>
<protein>
    <recommendedName>
        <fullName evidence="1">MULE transposase domain-containing protein</fullName>
    </recommendedName>
</protein>
<evidence type="ECO:0000313" key="2">
    <source>
        <dbReference type="EMBL" id="GAI94927.1"/>
    </source>
</evidence>
<gene>
    <name evidence="2" type="ORF">S12H4_34950</name>
</gene>
<accession>X1SPC8</accession>
<reference evidence="2" key="1">
    <citation type="journal article" date="2014" name="Front. Microbiol.">
        <title>High frequency of phylogenetically diverse reductive dehalogenase-homologous genes in deep subseafloor sedimentary metagenomes.</title>
        <authorList>
            <person name="Kawai M."/>
            <person name="Futagami T."/>
            <person name="Toyoda A."/>
            <person name="Takaki Y."/>
            <person name="Nishi S."/>
            <person name="Hori S."/>
            <person name="Arai W."/>
            <person name="Tsubouchi T."/>
            <person name="Morono Y."/>
            <person name="Uchiyama I."/>
            <person name="Ito T."/>
            <person name="Fujiyama A."/>
            <person name="Inagaki F."/>
            <person name="Takami H."/>
        </authorList>
    </citation>
    <scope>NUCLEOTIDE SEQUENCE</scope>
    <source>
        <strain evidence="2">Expedition CK06-06</strain>
    </source>
</reference>
<dbReference type="InterPro" id="IPR018289">
    <property type="entry name" value="MULE_transposase_dom"/>
</dbReference>
<comment type="caution">
    <text evidence="2">The sequence shown here is derived from an EMBL/GenBank/DDBJ whole genome shotgun (WGS) entry which is preliminary data.</text>
</comment>
<feature type="domain" description="MULE transposase" evidence="1">
    <location>
        <begin position="77"/>
        <end position="128"/>
    </location>
</feature>
<evidence type="ECO:0000259" key="1">
    <source>
        <dbReference type="Pfam" id="PF10551"/>
    </source>
</evidence>